<sequence length="162" mass="18891">MQTFVPLTSGFEETAKVLDNKRLNKQALEGWQILMTLLELNPQGDTRIPKGWVNHPAVKMWRGHEVTLYLYIQEMVKEWKRRGFNSTIGEKAYATMMAALALGKLEHPNELPHWMSNAELFKQITSSHRQALLVKDYAWYHQFGWPEDTGVAPTEYNYIWPV</sequence>
<name>A0A6J7WSM5_9CAUD</name>
<proteinExistence type="predicted"/>
<gene>
    <name evidence="1" type="ORF">UFOVP110_3</name>
    <name evidence="2" type="ORF">UFOVP223_27</name>
</gene>
<evidence type="ECO:0000313" key="1">
    <source>
        <dbReference type="EMBL" id="CAB4128004.1"/>
    </source>
</evidence>
<dbReference type="InterPro" id="IPR004260">
    <property type="entry name" value="Pyr-dimer_DNA_glycosylase"/>
</dbReference>
<protein>
    <submittedName>
        <fullName evidence="2">Uncharacterized protein</fullName>
    </submittedName>
</protein>
<dbReference type="EMBL" id="LR798276">
    <property type="protein sequence ID" value="CAB5219104.1"/>
    <property type="molecule type" value="Genomic_DNA"/>
</dbReference>
<dbReference type="NCBIfam" id="NF038085">
    <property type="entry name" value="MSMEG_6728_fam"/>
    <property type="match status" value="1"/>
</dbReference>
<dbReference type="Pfam" id="PF03013">
    <property type="entry name" value="Pyr_excise"/>
    <property type="match status" value="1"/>
</dbReference>
<accession>A0A6J7WSM5</accession>
<evidence type="ECO:0000313" key="2">
    <source>
        <dbReference type="EMBL" id="CAB5219104.1"/>
    </source>
</evidence>
<organism evidence="2">
    <name type="scientific">uncultured Caudovirales phage</name>
    <dbReference type="NCBI Taxonomy" id="2100421"/>
    <lineage>
        <taxon>Viruses</taxon>
        <taxon>Duplodnaviria</taxon>
        <taxon>Heunggongvirae</taxon>
        <taxon>Uroviricota</taxon>
        <taxon>Caudoviricetes</taxon>
        <taxon>Peduoviridae</taxon>
        <taxon>Maltschvirus</taxon>
        <taxon>Maltschvirus maltsch</taxon>
    </lineage>
</organism>
<reference evidence="2" key="1">
    <citation type="submission" date="2020-05" db="EMBL/GenBank/DDBJ databases">
        <authorList>
            <person name="Chiriac C."/>
            <person name="Salcher M."/>
            <person name="Ghai R."/>
            <person name="Kavagutti S V."/>
        </authorList>
    </citation>
    <scope>NUCLEOTIDE SEQUENCE</scope>
</reference>
<dbReference type="EMBL" id="LR796220">
    <property type="protein sequence ID" value="CAB4128004.1"/>
    <property type="molecule type" value="Genomic_DNA"/>
</dbReference>